<comment type="catalytic activity">
    <reaction evidence="1">
        <text>ATP + protein L-histidine = ADP + protein N-phospho-L-histidine.</text>
        <dbReference type="EC" id="2.7.13.3"/>
    </reaction>
</comment>
<dbReference type="SMART" id="SM00387">
    <property type="entry name" value="HATPase_c"/>
    <property type="match status" value="1"/>
</dbReference>
<dbReference type="PROSITE" id="PS50112">
    <property type="entry name" value="PAS"/>
    <property type="match status" value="1"/>
</dbReference>
<dbReference type="CDD" id="cd00130">
    <property type="entry name" value="PAS"/>
    <property type="match status" value="3"/>
</dbReference>
<dbReference type="InterPro" id="IPR004358">
    <property type="entry name" value="Sig_transdc_His_kin-like_C"/>
</dbReference>
<dbReference type="Gene3D" id="3.30.450.40">
    <property type="match status" value="1"/>
</dbReference>
<dbReference type="SUPFAM" id="SSF55785">
    <property type="entry name" value="PYP-like sensor domain (PAS domain)"/>
    <property type="match status" value="3"/>
</dbReference>
<dbReference type="InterPro" id="IPR035965">
    <property type="entry name" value="PAS-like_dom_sf"/>
</dbReference>
<dbReference type="CDD" id="cd00082">
    <property type="entry name" value="HisKA"/>
    <property type="match status" value="1"/>
</dbReference>
<evidence type="ECO:0000256" key="4">
    <source>
        <dbReference type="ARBA" id="ARBA00022679"/>
    </source>
</evidence>
<evidence type="ECO:0000259" key="7">
    <source>
        <dbReference type="PROSITE" id="PS50109"/>
    </source>
</evidence>
<feature type="domain" description="PAC" evidence="10">
    <location>
        <begin position="217"/>
        <end position="269"/>
    </location>
</feature>
<dbReference type="Proteomes" id="UP001236569">
    <property type="component" value="Unassembled WGS sequence"/>
</dbReference>
<accession>A0ABT6YLY6</accession>
<organism evidence="11 12">
    <name type="scientific">Flectobacillus longus</name>
    <dbReference type="NCBI Taxonomy" id="2984207"/>
    <lineage>
        <taxon>Bacteria</taxon>
        <taxon>Pseudomonadati</taxon>
        <taxon>Bacteroidota</taxon>
        <taxon>Cytophagia</taxon>
        <taxon>Cytophagales</taxon>
        <taxon>Flectobacillaceae</taxon>
        <taxon>Flectobacillus</taxon>
    </lineage>
</organism>
<proteinExistence type="predicted"/>
<dbReference type="InterPro" id="IPR011006">
    <property type="entry name" value="CheY-like_superfamily"/>
</dbReference>
<dbReference type="Pfam" id="PF13426">
    <property type="entry name" value="PAS_9"/>
    <property type="match status" value="2"/>
</dbReference>
<evidence type="ECO:0000256" key="3">
    <source>
        <dbReference type="ARBA" id="ARBA00022553"/>
    </source>
</evidence>
<dbReference type="SUPFAM" id="SSF55781">
    <property type="entry name" value="GAF domain-like"/>
    <property type="match status" value="1"/>
</dbReference>
<dbReference type="PRINTS" id="PR00344">
    <property type="entry name" value="BCTRLSENSOR"/>
</dbReference>
<feature type="domain" description="PAS" evidence="9">
    <location>
        <begin position="558"/>
        <end position="628"/>
    </location>
</feature>
<dbReference type="Gene3D" id="3.30.450.20">
    <property type="entry name" value="PAS domain"/>
    <property type="match status" value="3"/>
</dbReference>
<evidence type="ECO:0000313" key="11">
    <source>
        <dbReference type="EMBL" id="MDI9864608.1"/>
    </source>
</evidence>
<dbReference type="PANTHER" id="PTHR43304">
    <property type="entry name" value="PHYTOCHROME-LIKE PROTEIN CPH1"/>
    <property type="match status" value="1"/>
</dbReference>
<keyword evidence="5" id="KW-0418">Kinase</keyword>
<dbReference type="InterPro" id="IPR003594">
    <property type="entry name" value="HATPase_dom"/>
</dbReference>
<evidence type="ECO:0000259" key="8">
    <source>
        <dbReference type="PROSITE" id="PS50110"/>
    </source>
</evidence>
<dbReference type="PROSITE" id="PS50110">
    <property type="entry name" value="RESPONSE_REGULATORY"/>
    <property type="match status" value="1"/>
</dbReference>
<evidence type="ECO:0000259" key="9">
    <source>
        <dbReference type="PROSITE" id="PS50112"/>
    </source>
</evidence>
<dbReference type="InterPro" id="IPR036890">
    <property type="entry name" value="HATPase_C_sf"/>
</dbReference>
<keyword evidence="12" id="KW-1185">Reference proteome</keyword>
<protein>
    <recommendedName>
        <fullName evidence="2">histidine kinase</fullName>
        <ecNumber evidence="2">2.7.13.3</ecNumber>
    </recommendedName>
</protein>
<dbReference type="PROSITE" id="PS50109">
    <property type="entry name" value="HIS_KIN"/>
    <property type="match status" value="1"/>
</dbReference>
<dbReference type="EC" id="2.7.13.3" evidence="2"/>
<feature type="modified residue" description="4-aspartylphosphate" evidence="6">
    <location>
        <position position="62"/>
    </location>
</feature>
<dbReference type="InterPro" id="IPR013655">
    <property type="entry name" value="PAS_fold_3"/>
</dbReference>
<keyword evidence="4" id="KW-0808">Transferase</keyword>
<evidence type="ECO:0000313" key="12">
    <source>
        <dbReference type="Proteomes" id="UP001236569"/>
    </source>
</evidence>
<dbReference type="Gene3D" id="1.10.287.130">
    <property type="match status" value="1"/>
</dbReference>
<evidence type="ECO:0000256" key="2">
    <source>
        <dbReference type="ARBA" id="ARBA00012438"/>
    </source>
</evidence>
<evidence type="ECO:0000259" key="10">
    <source>
        <dbReference type="PROSITE" id="PS50113"/>
    </source>
</evidence>
<dbReference type="InterPro" id="IPR052162">
    <property type="entry name" value="Sensor_kinase/Photoreceptor"/>
</dbReference>
<dbReference type="Gene3D" id="3.40.50.2300">
    <property type="match status" value="1"/>
</dbReference>
<dbReference type="InterPro" id="IPR000700">
    <property type="entry name" value="PAS-assoc_C"/>
</dbReference>
<dbReference type="NCBIfam" id="TIGR00229">
    <property type="entry name" value="sensory_box"/>
    <property type="match status" value="3"/>
</dbReference>
<dbReference type="InterPro" id="IPR003661">
    <property type="entry name" value="HisK_dim/P_dom"/>
</dbReference>
<dbReference type="InterPro" id="IPR029016">
    <property type="entry name" value="GAF-like_dom_sf"/>
</dbReference>
<dbReference type="EMBL" id="JASHID010000005">
    <property type="protein sequence ID" value="MDI9864608.1"/>
    <property type="molecule type" value="Genomic_DNA"/>
</dbReference>
<dbReference type="InterPro" id="IPR000014">
    <property type="entry name" value="PAS"/>
</dbReference>
<reference evidence="11 12" key="1">
    <citation type="submission" date="2023-05" db="EMBL/GenBank/DDBJ databases">
        <title>Novel species of genus Flectobacillus isolated from stream in China.</title>
        <authorList>
            <person name="Lu H."/>
        </authorList>
    </citation>
    <scope>NUCLEOTIDE SEQUENCE [LARGE SCALE GENOMIC DNA]</scope>
    <source>
        <strain evidence="11 12">DC10W</strain>
    </source>
</reference>
<evidence type="ECO:0000256" key="1">
    <source>
        <dbReference type="ARBA" id="ARBA00000085"/>
    </source>
</evidence>
<feature type="domain" description="Response regulatory" evidence="8">
    <location>
        <begin position="9"/>
        <end position="128"/>
    </location>
</feature>
<dbReference type="Pfam" id="PF08447">
    <property type="entry name" value="PAS_3"/>
    <property type="match status" value="1"/>
</dbReference>
<dbReference type="PROSITE" id="PS50113">
    <property type="entry name" value="PAC"/>
    <property type="match status" value="1"/>
</dbReference>
<dbReference type="InterPro" id="IPR001610">
    <property type="entry name" value="PAC"/>
</dbReference>
<dbReference type="InterPro" id="IPR005467">
    <property type="entry name" value="His_kinase_dom"/>
</dbReference>
<dbReference type="PANTHER" id="PTHR43304:SF1">
    <property type="entry name" value="PAC DOMAIN-CONTAINING PROTEIN"/>
    <property type="match status" value="1"/>
</dbReference>
<dbReference type="SMART" id="SM00091">
    <property type="entry name" value="PAS"/>
    <property type="match status" value="2"/>
</dbReference>
<dbReference type="SUPFAM" id="SSF52172">
    <property type="entry name" value="CheY-like"/>
    <property type="match status" value="1"/>
</dbReference>
<sequence>MNLLTKNLNILIVEDHDEEYNLLLDCIQNSSILTGHIVHAKTVAKTKDFLLGEMKFDLVFVDLNLKNHHNAEFFLQIMDWVDHKLPIVALCEVASPTTTLLALINGAKHYLIKGDYDEQSVEKVIKDCFSIVDSTGGYFENREFLGDGIALGAVWDIDLVHHQVKRSGKQFYESLGYNNNEYNKEFDFWEEKLHPDDYQRIVGTVQESLADNTKRYWEVEYRFRKSDGTYTWVNERGYILNDSFGRPFRIIGAIIDINDRKEKEGQIQFLNHQLGAYFFHNPYPMWIYDNDSYAFLEVNTAAIQKYGYTRDEFLQMTLRDIRPAQDLVQLKNLPKDIVSANPVRHWQVRHQKKNGEIIDVEVTATDIQLADVMATKVMVIDITEQLRARHERTFVLEVVEKLRQESNLLDGLKAILKYVREYIQWQYGEIWLTNASCDSIKMITYDFDPNASTDLQAFAGPVAFDSIPIEQTVFRRKSKHQKTYWIEDLKTEELFSRKQLSQELGLRSAFSVPISYKDNYVAWVIFFNDKLSRKDVALINLVESICRQLGYEIRRRNSEEQLQYIFKFSRDLMGMANTRGFMTQVNNGFKKILGYDEHTLTTKPIHRFIYQEDWPILQNALDELRNDRVSSPFELRCVAVDNSIKWINCTVTQIPAEELIFISGRDITRRKTSEEEREMLIKELRESNKDLKQFSYITSHNLRAPLSNLLAILDLINPNNIKDEMTLFLLEKFKESTNALNHTVNDLLDILVIKNNVNIEQQSLNLEDEFHKSLERLAYLRQDKEATVTMDFSAGKEIIFNSTYLESVYQNLITNAFKYQSPERNLEIKIFTKETKGFLKLYFADNGLGINLQRHGDKIFGLYQRFHHHPDSKGLGLYIINSQIRALGGMIDVQSEEGVGTTFIVSFKKN</sequence>
<comment type="caution">
    <text evidence="11">The sequence shown here is derived from an EMBL/GenBank/DDBJ whole genome shotgun (WGS) entry which is preliminary data.</text>
</comment>
<dbReference type="RefSeq" id="WP_283369776.1">
    <property type="nucleotide sequence ID" value="NZ_JASHID010000005.1"/>
</dbReference>
<keyword evidence="3 6" id="KW-0597">Phosphoprotein</keyword>
<dbReference type="InterPro" id="IPR001789">
    <property type="entry name" value="Sig_transdc_resp-reg_receiver"/>
</dbReference>
<dbReference type="SUPFAM" id="SSF55874">
    <property type="entry name" value="ATPase domain of HSP90 chaperone/DNA topoisomerase II/histidine kinase"/>
    <property type="match status" value="1"/>
</dbReference>
<evidence type="ECO:0000256" key="6">
    <source>
        <dbReference type="PROSITE-ProRule" id="PRU00169"/>
    </source>
</evidence>
<dbReference type="Gene3D" id="3.30.565.10">
    <property type="entry name" value="Histidine kinase-like ATPase, C-terminal domain"/>
    <property type="match status" value="1"/>
</dbReference>
<dbReference type="InterPro" id="IPR036097">
    <property type="entry name" value="HisK_dim/P_sf"/>
</dbReference>
<dbReference type="Pfam" id="PF02518">
    <property type="entry name" value="HATPase_c"/>
    <property type="match status" value="1"/>
</dbReference>
<dbReference type="SMART" id="SM00086">
    <property type="entry name" value="PAC"/>
    <property type="match status" value="3"/>
</dbReference>
<dbReference type="SUPFAM" id="SSF47384">
    <property type="entry name" value="Homodimeric domain of signal transducing histidine kinase"/>
    <property type="match status" value="1"/>
</dbReference>
<name>A0ABT6YLY6_9BACT</name>
<evidence type="ECO:0000256" key="5">
    <source>
        <dbReference type="ARBA" id="ARBA00022777"/>
    </source>
</evidence>
<feature type="domain" description="Histidine kinase" evidence="7">
    <location>
        <begin position="697"/>
        <end position="910"/>
    </location>
</feature>
<gene>
    <name evidence="11" type="ORF">QM480_09765</name>
</gene>